<proteinExistence type="predicted"/>
<dbReference type="AlphaFoldDB" id="A0A7C6AAI7"/>
<organism evidence="3">
    <name type="scientific">candidate division WOR-3 bacterium</name>
    <dbReference type="NCBI Taxonomy" id="2052148"/>
    <lineage>
        <taxon>Bacteria</taxon>
        <taxon>Bacteria division WOR-3</taxon>
    </lineage>
</organism>
<comment type="caution">
    <text evidence="3">The sequence shown here is derived from an EMBL/GenBank/DDBJ whole genome shotgun (WGS) entry which is preliminary data.</text>
</comment>
<dbReference type="Gene3D" id="2.40.50.140">
    <property type="entry name" value="Nucleic acid-binding proteins"/>
    <property type="match status" value="1"/>
</dbReference>
<accession>A0A7C6AAI7</accession>
<reference evidence="3" key="1">
    <citation type="journal article" date="2020" name="mSystems">
        <title>Genome- and Community-Level Interaction Insights into Carbon Utilization and Element Cycling Functions of Hydrothermarchaeota in Hydrothermal Sediment.</title>
        <authorList>
            <person name="Zhou Z."/>
            <person name="Liu Y."/>
            <person name="Xu W."/>
            <person name="Pan J."/>
            <person name="Luo Z.H."/>
            <person name="Li M."/>
        </authorList>
    </citation>
    <scope>NUCLEOTIDE SEQUENCE [LARGE SCALE GENOMIC DNA]</scope>
    <source>
        <strain evidence="3">SpSt-876</strain>
    </source>
</reference>
<evidence type="ECO:0000256" key="1">
    <source>
        <dbReference type="ARBA" id="ARBA00012727"/>
    </source>
</evidence>
<dbReference type="SUPFAM" id="SSF50249">
    <property type="entry name" value="Nucleic acid-binding proteins"/>
    <property type="match status" value="1"/>
</dbReference>
<dbReference type="InterPro" id="IPR012309">
    <property type="entry name" value="DNA_ligase_ATP-dep_C"/>
</dbReference>
<name>A0A7C6AAI7_UNCW3</name>
<sequence length="91" mass="10671">MTKRPVTLCPWARPWLGLTDEEFTQMTKALMEIKISQDKYTVYVQPKIVVEVAFNDIQVSPFYSSGFALRFARIKKIRWTNQSVMLIPLKM</sequence>
<dbReference type="GO" id="GO:0006310">
    <property type="term" value="P:DNA recombination"/>
    <property type="evidence" value="ECO:0007669"/>
    <property type="project" value="InterPro"/>
</dbReference>
<evidence type="ECO:0000259" key="2">
    <source>
        <dbReference type="Pfam" id="PF04679"/>
    </source>
</evidence>
<dbReference type="Pfam" id="PF04679">
    <property type="entry name" value="DNA_ligase_A_C"/>
    <property type="match status" value="1"/>
</dbReference>
<dbReference type="GO" id="GO:0003910">
    <property type="term" value="F:DNA ligase (ATP) activity"/>
    <property type="evidence" value="ECO:0007669"/>
    <property type="project" value="UniProtKB-EC"/>
</dbReference>
<dbReference type="GO" id="GO:0006281">
    <property type="term" value="P:DNA repair"/>
    <property type="evidence" value="ECO:0007669"/>
    <property type="project" value="InterPro"/>
</dbReference>
<gene>
    <name evidence="3" type="ORF">ENW73_07825</name>
</gene>
<feature type="domain" description="DNA ligase ATP-dependent C-terminal" evidence="2">
    <location>
        <begin position="17"/>
        <end position="78"/>
    </location>
</feature>
<evidence type="ECO:0000313" key="3">
    <source>
        <dbReference type="EMBL" id="HHS52749.1"/>
    </source>
</evidence>
<dbReference type="InterPro" id="IPR012340">
    <property type="entry name" value="NA-bd_OB-fold"/>
</dbReference>
<dbReference type="EMBL" id="DTLI01000187">
    <property type="protein sequence ID" value="HHS52749.1"/>
    <property type="molecule type" value="Genomic_DNA"/>
</dbReference>
<dbReference type="EC" id="6.5.1.1" evidence="1"/>
<protein>
    <recommendedName>
        <fullName evidence="1">DNA ligase (ATP)</fullName>
        <ecNumber evidence="1">6.5.1.1</ecNumber>
    </recommendedName>
</protein>